<feature type="compositionally biased region" description="Polar residues" evidence="1">
    <location>
        <begin position="150"/>
        <end position="172"/>
    </location>
</feature>
<organism evidence="2 3">
    <name type="scientific">Laetiporus sulphureus 93-53</name>
    <dbReference type="NCBI Taxonomy" id="1314785"/>
    <lineage>
        <taxon>Eukaryota</taxon>
        <taxon>Fungi</taxon>
        <taxon>Dikarya</taxon>
        <taxon>Basidiomycota</taxon>
        <taxon>Agaricomycotina</taxon>
        <taxon>Agaricomycetes</taxon>
        <taxon>Polyporales</taxon>
        <taxon>Laetiporus</taxon>
    </lineage>
</organism>
<dbReference type="AlphaFoldDB" id="A0A165IFF4"/>
<dbReference type="GeneID" id="63824632"/>
<proteinExistence type="predicted"/>
<dbReference type="RefSeq" id="XP_040770511.1">
    <property type="nucleotide sequence ID" value="XM_040907603.1"/>
</dbReference>
<feature type="region of interest" description="Disordered" evidence="1">
    <location>
        <begin position="31"/>
        <end position="54"/>
    </location>
</feature>
<keyword evidence="3" id="KW-1185">Reference proteome</keyword>
<evidence type="ECO:0000256" key="1">
    <source>
        <dbReference type="SAM" id="MobiDB-lite"/>
    </source>
</evidence>
<gene>
    <name evidence="2" type="ORF">LAESUDRAFT_719308</name>
</gene>
<evidence type="ECO:0000313" key="3">
    <source>
        <dbReference type="Proteomes" id="UP000076871"/>
    </source>
</evidence>
<feature type="region of interest" description="Disordered" evidence="1">
    <location>
        <begin position="98"/>
        <end position="181"/>
    </location>
</feature>
<dbReference type="InParanoid" id="A0A165IFF4"/>
<accession>A0A165IFF4</accession>
<dbReference type="Proteomes" id="UP000076871">
    <property type="component" value="Unassembled WGS sequence"/>
</dbReference>
<protein>
    <submittedName>
        <fullName evidence="2">Uncharacterized protein</fullName>
    </submittedName>
</protein>
<evidence type="ECO:0000313" key="2">
    <source>
        <dbReference type="EMBL" id="KZT13001.1"/>
    </source>
</evidence>
<feature type="compositionally biased region" description="Low complexity" evidence="1">
    <location>
        <begin position="45"/>
        <end position="54"/>
    </location>
</feature>
<sequence length="229" mass="25766">MAYYPQSTSYYTPAAYPYAYQYAQPSVAMPSYYTSSSSHPRRSRSQSYSQSHAPSYVQMPASHSYGYAQPQPQPQPQPQVYYAYAPSKYPQATAQYPQGTYYDAGRGTHGRPRYHSTSGHSGGYYPSASSHGHRSSSTGGRRRSQSATRYSTQPVYTTSSAHHSVLHSTHPSQYRDRRYSASAEPSVGDRFRRFFGMHPSADGYAHHPGYVDAHTGRTVDWRGRPIYRV</sequence>
<dbReference type="OrthoDB" id="3269202at2759"/>
<reference evidence="2 3" key="1">
    <citation type="journal article" date="2016" name="Mol. Biol. Evol.">
        <title>Comparative Genomics of Early-Diverging Mushroom-Forming Fungi Provides Insights into the Origins of Lignocellulose Decay Capabilities.</title>
        <authorList>
            <person name="Nagy L.G."/>
            <person name="Riley R."/>
            <person name="Tritt A."/>
            <person name="Adam C."/>
            <person name="Daum C."/>
            <person name="Floudas D."/>
            <person name="Sun H."/>
            <person name="Yadav J.S."/>
            <person name="Pangilinan J."/>
            <person name="Larsson K.H."/>
            <person name="Matsuura K."/>
            <person name="Barry K."/>
            <person name="Labutti K."/>
            <person name="Kuo R."/>
            <person name="Ohm R.A."/>
            <person name="Bhattacharya S.S."/>
            <person name="Shirouzu T."/>
            <person name="Yoshinaga Y."/>
            <person name="Martin F.M."/>
            <person name="Grigoriev I.V."/>
            <person name="Hibbett D.S."/>
        </authorList>
    </citation>
    <scope>NUCLEOTIDE SEQUENCE [LARGE SCALE GENOMIC DNA]</scope>
    <source>
        <strain evidence="2 3">93-53</strain>
    </source>
</reference>
<dbReference type="EMBL" id="KV427605">
    <property type="protein sequence ID" value="KZT13001.1"/>
    <property type="molecule type" value="Genomic_DNA"/>
</dbReference>
<feature type="compositionally biased region" description="Low complexity" evidence="1">
    <location>
        <begin position="127"/>
        <end position="149"/>
    </location>
</feature>
<name>A0A165IFF4_9APHY</name>